<name>A0A6S6QE56_9HYPH</name>
<dbReference type="SUPFAM" id="SSF55785">
    <property type="entry name" value="PYP-like sensor domain (PAS domain)"/>
    <property type="match status" value="1"/>
</dbReference>
<dbReference type="Pfam" id="PF08447">
    <property type="entry name" value="PAS_3"/>
    <property type="match status" value="1"/>
</dbReference>
<feature type="domain" description="PAS fold-3" evidence="1">
    <location>
        <begin position="32"/>
        <end position="116"/>
    </location>
</feature>
<protein>
    <recommendedName>
        <fullName evidence="1">PAS fold-3 domain-containing protein</fullName>
    </recommendedName>
</protein>
<sequence>MLKDRTSLAIMPMPLPTPAIGTWECELPFEHLTWSDEVYDLFELPRGMRITRSEALGFYTDESRAALETIRAGAIEKQESFTLDLEIHTALGKTRWVRITANIEYRDGVPHRLYGTKQDITAEKTEA</sequence>
<proteinExistence type="predicted"/>
<reference evidence="2 3" key="1">
    <citation type="submission" date="2020-08" db="EMBL/GenBank/DDBJ databases">
        <title>Genome sequence of Rhizobiales bacterium strain IZ6.</title>
        <authorList>
            <person name="Nakai R."/>
            <person name="Naganuma T."/>
        </authorList>
    </citation>
    <scope>NUCLEOTIDE SEQUENCE [LARGE SCALE GENOMIC DNA]</scope>
    <source>
        <strain evidence="2 3">IZ6</strain>
    </source>
</reference>
<dbReference type="Gene3D" id="3.30.450.20">
    <property type="entry name" value="PAS domain"/>
    <property type="match status" value="1"/>
</dbReference>
<accession>A0A6S6QE56</accession>
<organism evidence="2 3">
    <name type="scientific">Terrihabitans soli</name>
    <dbReference type="NCBI Taxonomy" id="708113"/>
    <lineage>
        <taxon>Bacteria</taxon>
        <taxon>Pseudomonadati</taxon>
        <taxon>Pseudomonadota</taxon>
        <taxon>Alphaproteobacteria</taxon>
        <taxon>Hyphomicrobiales</taxon>
        <taxon>Terrihabitans</taxon>
    </lineage>
</organism>
<dbReference type="AlphaFoldDB" id="A0A6S6QE56"/>
<gene>
    <name evidence="2" type="ORF">IZ6_01380</name>
</gene>
<dbReference type="RefSeq" id="WP_222876118.1">
    <property type="nucleotide sequence ID" value="NZ_AP023361.1"/>
</dbReference>
<dbReference type="EMBL" id="AP023361">
    <property type="protein sequence ID" value="BCJ89403.1"/>
    <property type="molecule type" value="Genomic_DNA"/>
</dbReference>
<dbReference type="KEGG" id="tso:IZ6_01380"/>
<evidence type="ECO:0000313" key="2">
    <source>
        <dbReference type="EMBL" id="BCJ89403.1"/>
    </source>
</evidence>
<keyword evidence="3" id="KW-1185">Reference proteome</keyword>
<evidence type="ECO:0000259" key="1">
    <source>
        <dbReference type="Pfam" id="PF08447"/>
    </source>
</evidence>
<dbReference type="InterPro" id="IPR013655">
    <property type="entry name" value="PAS_fold_3"/>
</dbReference>
<dbReference type="Proteomes" id="UP000515317">
    <property type="component" value="Chromosome"/>
</dbReference>
<dbReference type="InterPro" id="IPR035965">
    <property type="entry name" value="PAS-like_dom_sf"/>
</dbReference>
<evidence type="ECO:0000313" key="3">
    <source>
        <dbReference type="Proteomes" id="UP000515317"/>
    </source>
</evidence>